<gene>
    <name evidence="2" type="ORF">NDU88_006464</name>
</gene>
<name>A0AAV7L7Q6_PLEWA</name>
<evidence type="ECO:0000313" key="3">
    <source>
        <dbReference type="Proteomes" id="UP001066276"/>
    </source>
</evidence>
<comment type="caution">
    <text evidence="2">The sequence shown here is derived from an EMBL/GenBank/DDBJ whole genome shotgun (WGS) entry which is preliminary data.</text>
</comment>
<sequence>MNPDFRVPEMVKVDDGLRGEEEEYTEDATEDARRVEEQMDAGRQRREGRAGNSDVPTKKTGPGRRDSSEETRTHRHVPGGAWLNKVLSLFTGQSKRNTENGDGGEERGDGEGRVERRTAERT</sequence>
<dbReference type="Proteomes" id="UP001066276">
    <property type="component" value="Chromosome 12"/>
</dbReference>
<dbReference type="AlphaFoldDB" id="A0AAV7L7Q6"/>
<feature type="compositionally biased region" description="Basic and acidic residues" evidence="1">
    <location>
        <begin position="1"/>
        <end position="19"/>
    </location>
</feature>
<keyword evidence="3" id="KW-1185">Reference proteome</keyword>
<dbReference type="EMBL" id="JANPWB010000016">
    <property type="protein sequence ID" value="KAJ1086344.1"/>
    <property type="molecule type" value="Genomic_DNA"/>
</dbReference>
<organism evidence="2 3">
    <name type="scientific">Pleurodeles waltl</name>
    <name type="common">Iberian ribbed newt</name>
    <dbReference type="NCBI Taxonomy" id="8319"/>
    <lineage>
        <taxon>Eukaryota</taxon>
        <taxon>Metazoa</taxon>
        <taxon>Chordata</taxon>
        <taxon>Craniata</taxon>
        <taxon>Vertebrata</taxon>
        <taxon>Euteleostomi</taxon>
        <taxon>Amphibia</taxon>
        <taxon>Batrachia</taxon>
        <taxon>Caudata</taxon>
        <taxon>Salamandroidea</taxon>
        <taxon>Salamandridae</taxon>
        <taxon>Pleurodelinae</taxon>
        <taxon>Pleurodeles</taxon>
    </lineage>
</organism>
<feature type="compositionally biased region" description="Basic and acidic residues" evidence="1">
    <location>
        <begin position="63"/>
        <end position="72"/>
    </location>
</feature>
<feature type="compositionally biased region" description="Acidic residues" evidence="1">
    <location>
        <begin position="20"/>
        <end position="29"/>
    </location>
</feature>
<feature type="compositionally biased region" description="Basic and acidic residues" evidence="1">
    <location>
        <begin position="96"/>
        <end position="122"/>
    </location>
</feature>
<feature type="region of interest" description="Disordered" evidence="1">
    <location>
        <begin position="1"/>
        <end position="122"/>
    </location>
</feature>
<protein>
    <submittedName>
        <fullName evidence="2">Uncharacterized protein</fullName>
    </submittedName>
</protein>
<proteinExistence type="predicted"/>
<reference evidence="2" key="1">
    <citation type="journal article" date="2022" name="bioRxiv">
        <title>Sequencing and chromosome-scale assembly of the giantPleurodeles waltlgenome.</title>
        <authorList>
            <person name="Brown T."/>
            <person name="Elewa A."/>
            <person name="Iarovenko S."/>
            <person name="Subramanian E."/>
            <person name="Araus A.J."/>
            <person name="Petzold A."/>
            <person name="Susuki M."/>
            <person name="Suzuki K.-i.T."/>
            <person name="Hayashi T."/>
            <person name="Toyoda A."/>
            <person name="Oliveira C."/>
            <person name="Osipova E."/>
            <person name="Leigh N.D."/>
            <person name="Simon A."/>
            <person name="Yun M.H."/>
        </authorList>
    </citation>
    <scope>NUCLEOTIDE SEQUENCE</scope>
    <source>
        <strain evidence="2">20211129_DDA</strain>
        <tissue evidence="2">Liver</tissue>
    </source>
</reference>
<accession>A0AAV7L7Q6</accession>
<feature type="compositionally biased region" description="Basic and acidic residues" evidence="1">
    <location>
        <begin position="30"/>
        <end position="49"/>
    </location>
</feature>
<evidence type="ECO:0000256" key="1">
    <source>
        <dbReference type="SAM" id="MobiDB-lite"/>
    </source>
</evidence>
<evidence type="ECO:0000313" key="2">
    <source>
        <dbReference type="EMBL" id="KAJ1086344.1"/>
    </source>
</evidence>